<dbReference type="Gene3D" id="3.40.1190.10">
    <property type="entry name" value="Mur-like, catalytic domain"/>
    <property type="match status" value="1"/>
</dbReference>
<comment type="catalytic activity">
    <reaction evidence="10 11">
        <text>D-alanyl-D-alanine + UDP-N-acetyl-alpha-D-muramoyl-L-alanyl-gamma-D-glutamyl-meso-2,6-diaminopimelate + ATP = UDP-N-acetyl-alpha-D-muramoyl-L-alanyl-gamma-D-glutamyl-meso-2,6-diaminopimeloyl-D-alanyl-D-alanine + ADP + phosphate + H(+)</text>
        <dbReference type="Rhea" id="RHEA:28374"/>
        <dbReference type="ChEBI" id="CHEBI:15378"/>
        <dbReference type="ChEBI" id="CHEBI:30616"/>
        <dbReference type="ChEBI" id="CHEBI:43474"/>
        <dbReference type="ChEBI" id="CHEBI:57822"/>
        <dbReference type="ChEBI" id="CHEBI:61386"/>
        <dbReference type="ChEBI" id="CHEBI:83905"/>
        <dbReference type="ChEBI" id="CHEBI:456216"/>
        <dbReference type="EC" id="6.3.2.10"/>
    </reaction>
</comment>
<dbReference type="InterPro" id="IPR035911">
    <property type="entry name" value="MurE/MurF_N"/>
</dbReference>
<evidence type="ECO:0000256" key="7">
    <source>
        <dbReference type="ARBA" id="ARBA00022984"/>
    </source>
</evidence>
<dbReference type="InterPro" id="IPR051046">
    <property type="entry name" value="MurCDEF_CellWall_CoF430Synth"/>
</dbReference>
<evidence type="ECO:0000259" key="13">
    <source>
        <dbReference type="Pfam" id="PF02875"/>
    </source>
</evidence>
<dbReference type="SUPFAM" id="SSF53623">
    <property type="entry name" value="MurD-like peptide ligases, catalytic domain"/>
    <property type="match status" value="1"/>
</dbReference>
<feature type="domain" description="Mur ligase C-terminal" evidence="13">
    <location>
        <begin position="325"/>
        <end position="452"/>
    </location>
</feature>
<dbReference type="RefSeq" id="WP_258796828.1">
    <property type="nucleotide sequence ID" value="NZ_JANTHX010000001.1"/>
</dbReference>
<keyword evidence="9 10" id="KW-0961">Cell wall biogenesis/degradation</keyword>
<keyword evidence="6 10" id="KW-0133">Cell shape</keyword>
<dbReference type="InterPro" id="IPR000713">
    <property type="entry name" value="Mur_ligase_N"/>
</dbReference>
<reference evidence="15 16" key="1">
    <citation type="submission" date="2022-08" db="EMBL/GenBank/DDBJ databases">
        <authorList>
            <person name="Li F."/>
        </authorList>
    </citation>
    <scope>NUCLEOTIDE SEQUENCE [LARGE SCALE GENOMIC DNA]</scope>
    <source>
        <strain evidence="15 16">10F1B-8-1</strain>
    </source>
</reference>
<evidence type="ECO:0000256" key="5">
    <source>
        <dbReference type="ARBA" id="ARBA00022840"/>
    </source>
</evidence>
<dbReference type="Pfam" id="PF01225">
    <property type="entry name" value="Mur_ligase"/>
    <property type="match status" value="1"/>
</dbReference>
<dbReference type="GO" id="GO:0016874">
    <property type="term" value="F:ligase activity"/>
    <property type="evidence" value="ECO:0007669"/>
    <property type="project" value="UniProtKB-KW"/>
</dbReference>
<dbReference type="EC" id="6.3.2.10" evidence="10 11"/>
<evidence type="ECO:0000256" key="9">
    <source>
        <dbReference type="ARBA" id="ARBA00023316"/>
    </source>
</evidence>
<comment type="subcellular location">
    <subcellularLocation>
        <location evidence="10 11">Cytoplasm</location>
    </subcellularLocation>
</comment>
<dbReference type="PANTHER" id="PTHR43024">
    <property type="entry name" value="UDP-N-ACETYLMURAMOYL-TRIPEPTIDE--D-ALANYL-D-ALANINE LIGASE"/>
    <property type="match status" value="1"/>
</dbReference>
<dbReference type="InterPro" id="IPR005863">
    <property type="entry name" value="UDP-N-AcMur_synth"/>
</dbReference>
<dbReference type="InterPro" id="IPR013221">
    <property type="entry name" value="Mur_ligase_cen"/>
</dbReference>
<keyword evidence="7 10" id="KW-0573">Peptidoglycan synthesis</keyword>
<evidence type="ECO:0000256" key="3">
    <source>
        <dbReference type="ARBA" id="ARBA00022618"/>
    </source>
</evidence>
<protein>
    <recommendedName>
        <fullName evidence="10 11">UDP-N-acetylmuramoyl-tripeptide--D-alanyl-D-alanine ligase</fullName>
        <ecNumber evidence="10 11">6.3.2.10</ecNumber>
    </recommendedName>
    <alternativeName>
        <fullName evidence="10">D-alanyl-D-alanine-adding enzyme</fullName>
    </alternativeName>
</protein>
<evidence type="ECO:0000256" key="8">
    <source>
        <dbReference type="ARBA" id="ARBA00023306"/>
    </source>
</evidence>
<evidence type="ECO:0000313" key="16">
    <source>
        <dbReference type="Proteomes" id="UP001205337"/>
    </source>
</evidence>
<evidence type="ECO:0000256" key="11">
    <source>
        <dbReference type="RuleBase" id="RU004136"/>
    </source>
</evidence>
<dbReference type="Pfam" id="PF08245">
    <property type="entry name" value="Mur_ligase_M"/>
    <property type="match status" value="1"/>
</dbReference>
<feature type="binding site" evidence="10">
    <location>
        <begin position="117"/>
        <end position="123"/>
    </location>
    <ligand>
        <name>ATP</name>
        <dbReference type="ChEBI" id="CHEBI:30616"/>
    </ligand>
</feature>
<evidence type="ECO:0000256" key="6">
    <source>
        <dbReference type="ARBA" id="ARBA00022960"/>
    </source>
</evidence>
<evidence type="ECO:0000256" key="10">
    <source>
        <dbReference type="HAMAP-Rule" id="MF_02019"/>
    </source>
</evidence>
<comment type="pathway">
    <text evidence="10 11">Cell wall biogenesis; peptidoglycan biosynthesis.</text>
</comment>
<gene>
    <name evidence="10" type="primary">murF</name>
    <name evidence="15" type="ORF">NUH29_00090</name>
</gene>
<keyword evidence="3 10" id="KW-0132">Cell division</keyword>
<dbReference type="InterPro" id="IPR036615">
    <property type="entry name" value="Mur_ligase_C_dom_sf"/>
</dbReference>
<dbReference type="NCBIfam" id="TIGR01143">
    <property type="entry name" value="murF"/>
    <property type="match status" value="1"/>
</dbReference>
<dbReference type="SUPFAM" id="SSF63418">
    <property type="entry name" value="MurE/MurF N-terminal domain"/>
    <property type="match status" value="1"/>
</dbReference>
<comment type="similarity">
    <text evidence="10">Belongs to the MurCDEF family. MurF subfamily.</text>
</comment>
<dbReference type="Pfam" id="PF02875">
    <property type="entry name" value="Mur_ligase_C"/>
    <property type="match status" value="1"/>
</dbReference>
<dbReference type="HAMAP" id="MF_02019">
    <property type="entry name" value="MurF"/>
    <property type="match status" value="1"/>
</dbReference>
<keyword evidence="8 10" id="KW-0131">Cell cycle</keyword>
<dbReference type="Gene3D" id="3.90.190.20">
    <property type="entry name" value="Mur ligase, C-terminal domain"/>
    <property type="match status" value="1"/>
</dbReference>
<keyword evidence="16" id="KW-1185">Reference proteome</keyword>
<keyword evidence="2 10" id="KW-0436">Ligase</keyword>
<evidence type="ECO:0000259" key="12">
    <source>
        <dbReference type="Pfam" id="PF01225"/>
    </source>
</evidence>
<dbReference type="EMBL" id="JANTHX010000001">
    <property type="protein sequence ID" value="MCS0497950.1"/>
    <property type="molecule type" value="Genomic_DNA"/>
</dbReference>
<evidence type="ECO:0000256" key="2">
    <source>
        <dbReference type="ARBA" id="ARBA00022598"/>
    </source>
</evidence>
<keyword evidence="1 10" id="KW-0963">Cytoplasm</keyword>
<accession>A0ABT1ZB81</accession>
<keyword evidence="5 10" id="KW-0067">ATP-binding</keyword>
<proteinExistence type="inferred from homology"/>
<keyword evidence="4 10" id="KW-0547">Nucleotide-binding</keyword>
<dbReference type="PANTHER" id="PTHR43024:SF1">
    <property type="entry name" value="UDP-N-ACETYLMURAMOYL-TRIPEPTIDE--D-ALANYL-D-ALANINE LIGASE"/>
    <property type="match status" value="1"/>
</dbReference>
<dbReference type="InterPro" id="IPR004101">
    <property type="entry name" value="Mur_ligase_C"/>
</dbReference>
<evidence type="ECO:0000256" key="1">
    <source>
        <dbReference type="ARBA" id="ARBA00022490"/>
    </source>
</evidence>
<evidence type="ECO:0000259" key="14">
    <source>
        <dbReference type="Pfam" id="PF08245"/>
    </source>
</evidence>
<feature type="domain" description="Mur ligase central" evidence="14">
    <location>
        <begin position="115"/>
        <end position="301"/>
    </location>
</feature>
<sequence length="471" mass="49011">MIPLQLGELAELLDGRLLLPDGIGPETVVAGSVETDSRLVGPGSVFVALPGEVTDGHLFAPAAAEAGAALVICREDLGVPVPQLVVADGLDALAALAREVVARVHALGALRVVGITGSNGKTTTKNLLRAVLAAEGPTVAPEGSFNNQVGAPISMLRIDADTRYLIVEMGASGAGEIARLVTIARPDIGVVLKVGLAHAGEFGGIDATEAAKSEMVTDLPSSAVAVLNVDDQRVARMARRTAARVVGFGLSGAAEVRALDVATGVDGTRFTLEADGVRRPVALRILGEHHVMNALAALTVARELGIDLDRAVAALAEVPRAERWRMELFRRDDDVVVINDAYNASPDSTAAALKTLAQLGRDGGRRTVAVLGEMAELGPYAQEEHDRIGRLAVRLDIRQLVVVGDAARHIHAAAGLEGSWDGESVLVADIDAAYDVLREQLRPGDIVLVKSSKSAGLRFLGDRLAGAGENP</sequence>
<dbReference type="InterPro" id="IPR036565">
    <property type="entry name" value="Mur-like_cat_sf"/>
</dbReference>
<name>A0ABT1ZB81_9MICO</name>
<evidence type="ECO:0000313" key="15">
    <source>
        <dbReference type="EMBL" id="MCS0497950.1"/>
    </source>
</evidence>
<organism evidence="15 16">
    <name type="scientific">Protaetiibacter mangrovi</name>
    <dbReference type="NCBI Taxonomy" id="2970926"/>
    <lineage>
        <taxon>Bacteria</taxon>
        <taxon>Bacillati</taxon>
        <taxon>Actinomycetota</taxon>
        <taxon>Actinomycetes</taxon>
        <taxon>Micrococcales</taxon>
        <taxon>Microbacteriaceae</taxon>
        <taxon>Protaetiibacter</taxon>
    </lineage>
</organism>
<feature type="domain" description="Mur ligase N-terminal catalytic" evidence="12">
    <location>
        <begin position="33"/>
        <end position="97"/>
    </location>
</feature>
<dbReference type="Gene3D" id="3.40.1390.10">
    <property type="entry name" value="MurE/MurF, N-terminal domain"/>
    <property type="match status" value="1"/>
</dbReference>
<comment type="caution">
    <text evidence="15">The sequence shown here is derived from an EMBL/GenBank/DDBJ whole genome shotgun (WGS) entry which is preliminary data.</text>
</comment>
<evidence type="ECO:0000256" key="4">
    <source>
        <dbReference type="ARBA" id="ARBA00022741"/>
    </source>
</evidence>
<dbReference type="Proteomes" id="UP001205337">
    <property type="component" value="Unassembled WGS sequence"/>
</dbReference>
<comment type="function">
    <text evidence="10 11">Involved in cell wall formation. Catalyzes the final step in the synthesis of UDP-N-acetylmuramoyl-pentapeptide, the precursor of murein.</text>
</comment>
<dbReference type="SUPFAM" id="SSF53244">
    <property type="entry name" value="MurD-like peptide ligases, peptide-binding domain"/>
    <property type="match status" value="1"/>
</dbReference>